<feature type="domain" description="MADF" evidence="2">
    <location>
        <begin position="16"/>
        <end position="115"/>
    </location>
</feature>
<dbReference type="SMART" id="SM00595">
    <property type="entry name" value="MADF"/>
    <property type="match status" value="1"/>
</dbReference>
<organism evidence="3 4">
    <name type="scientific">Araneus ventricosus</name>
    <name type="common">Orbweaver spider</name>
    <name type="synonym">Epeira ventricosa</name>
    <dbReference type="NCBI Taxonomy" id="182803"/>
    <lineage>
        <taxon>Eukaryota</taxon>
        <taxon>Metazoa</taxon>
        <taxon>Ecdysozoa</taxon>
        <taxon>Arthropoda</taxon>
        <taxon>Chelicerata</taxon>
        <taxon>Arachnida</taxon>
        <taxon>Araneae</taxon>
        <taxon>Araneomorphae</taxon>
        <taxon>Entelegynae</taxon>
        <taxon>Araneoidea</taxon>
        <taxon>Araneidae</taxon>
        <taxon>Araneus</taxon>
    </lineage>
</organism>
<reference evidence="3 4" key="1">
    <citation type="journal article" date="2019" name="Sci. Rep.">
        <title>Orb-weaving spider Araneus ventricosus genome elucidates the spidroin gene catalogue.</title>
        <authorList>
            <person name="Kono N."/>
            <person name="Nakamura H."/>
            <person name="Ohtoshi R."/>
            <person name="Moran D.A.P."/>
            <person name="Shinohara A."/>
            <person name="Yoshida Y."/>
            <person name="Fujiwara M."/>
            <person name="Mori M."/>
            <person name="Tomita M."/>
            <person name="Arakawa K."/>
        </authorList>
    </citation>
    <scope>NUCLEOTIDE SEQUENCE [LARGE SCALE GENOMIC DNA]</scope>
</reference>
<accession>A0A4Y2X506</accession>
<dbReference type="AlphaFoldDB" id="A0A4Y2X506"/>
<keyword evidence="4" id="KW-1185">Reference proteome</keyword>
<dbReference type="PANTHER" id="PTHR21505:SF12">
    <property type="entry name" value="MADF DOMAIN-CONTAINING PROTEIN-RELATED"/>
    <property type="match status" value="1"/>
</dbReference>
<comment type="caution">
    <text evidence="3">The sequence shown here is derived from an EMBL/GenBank/DDBJ whole genome shotgun (WGS) entry which is preliminary data.</text>
</comment>
<evidence type="ECO:0000313" key="4">
    <source>
        <dbReference type="Proteomes" id="UP000499080"/>
    </source>
</evidence>
<dbReference type="Pfam" id="PF10545">
    <property type="entry name" value="MADF_DNA_bdg"/>
    <property type="match status" value="1"/>
</dbReference>
<dbReference type="Proteomes" id="UP000499080">
    <property type="component" value="Unassembled WGS sequence"/>
</dbReference>
<feature type="region of interest" description="Disordered" evidence="1">
    <location>
        <begin position="139"/>
        <end position="172"/>
    </location>
</feature>
<dbReference type="EMBL" id="BGPR01069438">
    <property type="protein sequence ID" value="GBO43082.1"/>
    <property type="molecule type" value="Genomic_DNA"/>
</dbReference>
<proteinExistence type="predicted"/>
<name>A0A4Y2X506_ARAVE</name>
<sequence>MAGNLKTVWNLEKESAFIDLVSERAALWNPVHTNYSKKTLRQALYEEIRNEMILRWPEDATLLTGGVLRKKFNTLRSYFQREERKLKLASGSAGLELAPKWVHFQRMLFLKDTAIFGQSESNLDVSTLETMGELEESNLTISDSQQETDDCGDDIIPQPGTSFEHEPSCKTPKSMPARYYDGCPPRKRRKLANTGEDVIKIVTSALKARSDQESSMAFHIGKLVENAMRKLSPPRANEFMQKIFSVVTEFASVEEEALFK</sequence>
<gene>
    <name evidence="3" type="ORF">AVEN_148585_1</name>
</gene>
<protein>
    <recommendedName>
        <fullName evidence="2">MADF domain-containing protein</fullName>
    </recommendedName>
</protein>
<dbReference type="InterPro" id="IPR006578">
    <property type="entry name" value="MADF-dom"/>
</dbReference>
<dbReference type="PANTHER" id="PTHR21505">
    <property type="entry name" value="MADF DOMAIN-CONTAINING PROTEIN-RELATED"/>
    <property type="match status" value="1"/>
</dbReference>
<evidence type="ECO:0000256" key="1">
    <source>
        <dbReference type="SAM" id="MobiDB-lite"/>
    </source>
</evidence>
<evidence type="ECO:0000313" key="3">
    <source>
        <dbReference type="EMBL" id="GBO43082.1"/>
    </source>
</evidence>
<dbReference type="OrthoDB" id="7545350at2759"/>
<dbReference type="PROSITE" id="PS51029">
    <property type="entry name" value="MADF"/>
    <property type="match status" value="1"/>
</dbReference>
<evidence type="ECO:0000259" key="2">
    <source>
        <dbReference type="PROSITE" id="PS51029"/>
    </source>
</evidence>